<dbReference type="InterPro" id="IPR000014">
    <property type="entry name" value="PAS"/>
</dbReference>
<dbReference type="InterPro" id="IPR003949">
    <property type="entry name" value="K_chnl_volt-dep_EAG"/>
</dbReference>
<evidence type="ECO:0000313" key="4">
    <source>
        <dbReference type="Proteomes" id="UP001444071"/>
    </source>
</evidence>
<dbReference type="EMBL" id="JAHRIM010010360">
    <property type="protein sequence ID" value="MEQ2260271.1"/>
    <property type="molecule type" value="Genomic_DNA"/>
</dbReference>
<keyword evidence="4" id="KW-1185">Reference proteome</keyword>
<feature type="domain" description="PAC" evidence="2">
    <location>
        <begin position="25"/>
        <end position="77"/>
    </location>
</feature>
<dbReference type="PANTHER" id="PTHR10217">
    <property type="entry name" value="VOLTAGE AND LIGAND GATED POTASSIUM CHANNEL"/>
    <property type="match status" value="1"/>
</dbReference>
<keyword evidence="1" id="KW-0112">Calmodulin-binding</keyword>
<dbReference type="PRINTS" id="PR01464">
    <property type="entry name" value="EAGCHANNEL"/>
</dbReference>
<comment type="caution">
    <text evidence="3">The sequence shown here is derived from an EMBL/GenBank/DDBJ whole genome shotgun (WGS) entry which is preliminary data.</text>
</comment>
<dbReference type="SMART" id="SM00086">
    <property type="entry name" value="PAC"/>
    <property type="match status" value="1"/>
</dbReference>
<organism evidence="3 4">
    <name type="scientific">Xenotaenia resolanae</name>
    <dbReference type="NCBI Taxonomy" id="208358"/>
    <lineage>
        <taxon>Eukaryota</taxon>
        <taxon>Metazoa</taxon>
        <taxon>Chordata</taxon>
        <taxon>Craniata</taxon>
        <taxon>Vertebrata</taxon>
        <taxon>Euteleostomi</taxon>
        <taxon>Actinopterygii</taxon>
        <taxon>Neopterygii</taxon>
        <taxon>Teleostei</taxon>
        <taxon>Neoteleostei</taxon>
        <taxon>Acanthomorphata</taxon>
        <taxon>Ovalentaria</taxon>
        <taxon>Atherinomorphae</taxon>
        <taxon>Cyprinodontiformes</taxon>
        <taxon>Goodeidae</taxon>
        <taxon>Xenotaenia</taxon>
    </lineage>
</organism>
<evidence type="ECO:0000259" key="2">
    <source>
        <dbReference type="PROSITE" id="PS50113"/>
    </source>
</evidence>
<dbReference type="InterPro" id="IPR001610">
    <property type="entry name" value="PAC"/>
</dbReference>
<evidence type="ECO:0000256" key="1">
    <source>
        <dbReference type="ARBA" id="ARBA00022860"/>
    </source>
</evidence>
<dbReference type="SUPFAM" id="SSF55785">
    <property type="entry name" value="PYP-like sensor domain (PAS domain)"/>
    <property type="match status" value="1"/>
</dbReference>
<reference evidence="3 4" key="1">
    <citation type="submission" date="2021-06" db="EMBL/GenBank/DDBJ databases">
        <authorList>
            <person name="Palmer J.M."/>
        </authorList>
    </citation>
    <scope>NUCLEOTIDE SEQUENCE [LARGE SCALE GENOMIC DNA]</scope>
    <source>
        <strain evidence="3 4">XR_2019</strain>
        <tissue evidence="3">Muscle</tissue>
    </source>
</reference>
<dbReference type="Proteomes" id="UP001444071">
    <property type="component" value="Unassembled WGS sequence"/>
</dbReference>
<accession>A0ABV0VV64</accession>
<protein>
    <submittedName>
        <fullName evidence="3">Potassium voltage-gated channel subfamily H member 5</fullName>
    </submittedName>
</protein>
<dbReference type="CDD" id="cd00130">
    <property type="entry name" value="PAS"/>
    <property type="match status" value="1"/>
</dbReference>
<proteinExistence type="predicted"/>
<dbReference type="Gene3D" id="3.30.450.20">
    <property type="entry name" value="PAS domain"/>
    <property type="match status" value="1"/>
</dbReference>
<sequence>FMYGDLTDKKTIDKIRQTFDNHESNFHEVLLYTKNRTPIWLYMQIAPIRNENEKVVLFLCTFRDITLFKQPIEDDSARGWTKFARLTRALTNNRNVVQQLAPLNKPEVNHKPSRLVE</sequence>
<dbReference type="PANTHER" id="PTHR10217:SF533">
    <property type="entry name" value="POTASSIUM VOLTAGE-GATED CHANNEL SUBFAMILY H MEMBER 5"/>
    <property type="match status" value="1"/>
</dbReference>
<dbReference type="InterPro" id="IPR000700">
    <property type="entry name" value="PAS-assoc_C"/>
</dbReference>
<evidence type="ECO:0000313" key="3">
    <source>
        <dbReference type="EMBL" id="MEQ2260271.1"/>
    </source>
</evidence>
<name>A0ABV0VV64_9TELE</name>
<dbReference type="InterPro" id="IPR035965">
    <property type="entry name" value="PAS-like_dom_sf"/>
</dbReference>
<dbReference type="Pfam" id="PF13426">
    <property type="entry name" value="PAS_9"/>
    <property type="match status" value="1"/>
</dbReference>
<dbReference type="PROSITE" id="PS50113">
    <property type="entry name" value="PAC"/>
    <property type="match status" value="1"/>
</dbReference>
<gene>
    <name evidence="3" type="primary">KCNH5_2</name>
    <name evidence="3" type="ORF">XENORESO_011263</name>
</gene>
<feature type="non-terminal residue" evidence="3">
    <location>
        <position position="117"/>
    </location>
</feature>
<dbReference type="InterPro" id="IPR050818">
    <property type="entry name" value="KCNH_animal-type"/>
</dbReference>
<feature type="non-terminal residue" evidence="3">
    <location>
        <position position="1"/>
    </location>
</feature>